<comment type="caution">
    <text evidence="2">The sequence shown here is derived from an EMBL/GenBank/DDBJ whole genome shotgun (WGS) entry which is preliminary data.</text>
</comment>
<name>A0A4Q7ZF70_9ACTN</name>
<dbReference type="InterPro" id="IPR000073">
    <property type="entry name" value="AB_hydrolase_1"/>
</dbReference>
<accession>A0A4Q7ZF70</accession>
<feature type="domain" description="AB hydrolase-1" evidence="1">
    <location>
        <begin position="30"/>
        <end position="279"/>
    </location>
</feature>
<dbReference type="AlphaFoldDB" id="A0A4Q7ZF70"/>
<protein>
    <submittedName>
        <fullName evidence="2">Pimeloyl-ACP methyl ester carboxylesterase</fullName>
    </submittedName>
</protein>
<reference evidence="2 3" key="1">
    <citation type="submission" date="2019-02" db="EMBL/GenBank/DDBJ databases">
        <title>Sequencing the genomes of 1000 actinobacteria strains.</title>
        <authorList>
            <person name="Klenk H.-P."/>
        </authorList>
    </citation>
    <scope>NUCLEOTIDE SEQUENCE [LARGE SCALE GENOMIC DNA]</scope>
    <source>
        <strain evidence="2 3">DSM 45162</strain>
    </source>
</reference>
<dbReference type="SUPFAM" id="SSF53474">
    <property type="entry name" value="alpha/beta-Hydrolases"/>
    <property type="match status" value="1"/>
</dbReference>
<evidence type="ECO:0000313" key="2">
    <source>
        <dbReference type="EMBL" id="RZU49348.1"/>
    </source>
</evidence>
<organism evidence="2 3">
    <name type="scientific">Krasilnikovia cinnamomea</name>
    <dbReference type="NCBI Taxonomy" id="349313"/>
    <lineage>
        <taxon>Bacteria</taxon>
        <taxon>Bacillati</taxon>
        <taxon>Actinomycetota</taxon>
        <taxon>Actinomycetes</taxon>
        <taxon>Micromonosporales</taxon>
        <taxon>Micromonosporaceae</taxon>
        <taxon>Krasilnikovia</taxon>
    </lineage>
</organism>
<dbReference type="Proteomes" id="UP000292564">
    <property type="component" value="Unassembled WGS sequence"/>
</dbReference>
<evidence type="ECO:0000259" key="1">
    <source>
        <dbReference type="Pfam" id="PF00561"/>
    </source>
</evidence>
<dbReference type="PANTHER" id="PTHR43433:SF10">
    <property type="entry name" value="AB HYDROLASE-1 DOMAIN-CONTAINING PROTEIN"/>
    <property type="match status" value="1"/>
</dbReference>
<keyword evidence="3" id="KW-1185">Reference proteome</keyword>
<dbReference type="Pfam" id="PF00561">
    <property type="entry name" value="Abhydrolase_1"/>
    <property type="match status" value="1"/>
</dbReference>
<proteinExistence type="predicted"/>
<dbReference type="InterPro" id="IPR050471">
    <property type="entry name" value="AB_hydrolase"/>
</dbReference>
<dbReference type="RefSeq" id="WP_130508444.1">
    <property type="nucleotide sequence ID" value="NZ_SHKY01000001.1"/>
</dbReference>
<dbReference type="PANTHER" id="PTHR43433">
    <property type="entry name" value="HYDROLASE, ALPHA/BETA FOLD FAMILY PROTEIN"/>
    <property type="match status" value="1"/>
</dbReference>
<sequence length="297" mass="31393">MAAGDIERVVTLPDGRALAIREGGDLAGAAVVYHHGTPASRYQAGFIEAAARCHGIRVVSFNRPGYGSAPETPPSLASVGTDAVHIADALDLEQFSTVGVSGGGPYALATALAGPGRVSQVAVVAGIGPWRLIEPEDPSDPERELLALADAGKIDAALAGYRAVLTAEIGDLLAIGDDSALVEAYLDGAPPDDLQWLDQEKRLLWAVDLREAVRTGDGYARDNVAWGGRWDIDIAAIRCPVRLYYGNLDRLVSPSHGRWLADRIPGAIQVTWPDAGHGIASFGHWDTIFASMRDESV</sequence>
<evidence type="ECO:0000313" key="3">
    <source>
        <dbReference type="Proteomes" id="UP000292564"/>
    </source>
</evidence>
<dbReference type="GO" id="GO:0003824">
    <property type="term" value="F:catalytic activity"/>
    <property type="evidence" value="ECO:0007669"/>
    <property type="project" value="UniProtKB-ARBA"/>
</dbReference>
<dbReference type="Gene3D" id="3.40.50.1820">
    <property type="entry name" value="alpha/beta hydrolase"/>
    <property type="match status" value="1"/>
</dbReference>
<gene>
    <name evidence="2" type="ORF">EV385_1093</name>
</gene>
<dbReference type="InterPro" id="IPR029058">
    <property type="entry name" value="AB_hydrolase_fold"/>
</dbReference>
<dbReference type="OrthoDB" id="9800988at2"/>
<dbReference type="EMBL" id="SHKY01000001">
    <property type="protein sequence ID" value="RZU49348.1"/>
    <property type="molecule type" value="Genomic_DNA"/>
</dbReference>